<name>A0A1G7IX15_9BACT</name>
<dbReference type="STRING" id="659014.SAMN04487996_109119"/>
<keyword evidence="2" id="KW-1185">Reference proteome</keyword>
<reference evidence="2" key="1">
    <citation type="submission" date="2016-10" db="EMBL/GenBank/DDBJ databases">
        <authorList>
            <person name="Varghese N."/>
            <person name="Submissions S."/>
        </authorList>
    </citation>
    <scope>NUCLEOTIDE SEQUENCE [LARGE SCALE GENOMIC DNA]</scope>
    <source>
        <strain evidence="2">DSM 25329</strain>
    </source>
</reference>
<dbReference type="Pfam" id="PF05973">
    <property type="entry name" value="Gp49"/>
    <property type="match status" value="1"/>
</dbReference>
<accession>A0A1G7IX15</accession>
<dbReference type="Proteomes" id="UP000198748">
    <property type="component" value="Unassembled WGS sequence"/>
</dbReference>
<evidence type="ECO:0000313" key="1">
    <source>
        <dbReference type="EMBL" id="SDF17126.1"/>
    </source>
</evidence>
<gene>
    <name evidence="1" type="ORF">SAMN04487996_109119</name>
</gene>
<dbReference type="RefSeq" id="WP_176885002.1">
    <property type="nucleotide sequence ID" value="NZ_FNAN01000009.1"/>
</dbReference>
<proteinExistence type="predicted"/>
<dbReference type="AlphaFoldDB" id="A0A1G7IX15"/>
<dbReference type="InterPro" id="IPR009241">
    <property type="entry name" value="HigB-like"/>
</dbReference>
<dbReference type="EMBL" id="FNAN01000009">
    <property type="protein sequence ID" value="SDF17126.1"/>
    <property type="molecule type" value="Genomic_DNA"/>
</dbReference>
<organism evidence="1 2">
    <name type="scientific">Dyadobacter soli</name>
    <dbReference type="NCBI Taxonomy" id="659014"/>
    <lineage>
        <taxon>Bacteria</taxon>
        <taxon>Pseudomonadati</taxon>
        <taxon>Bacteroidota</taxon>
        <taxon>Cytophagia</taxon>
        <taxon>Cytophagales</taxon>
        <taxon>Spirosomataceae</taxon>
        <taxon>Dyadobacter</taxon>
    </lineage>
</organism>
<protein>
    <submittedName>
        <fullName evidence="1">Phage derived protein Gp49-like</fullName>
    </submittedName>
</protein>
<sequence length="113" mass="13384">MPTHYFNILMLDEANRFLATLPQQAIDKIFFNIDMAAQTNDPRLLKKIHQHIWEFRTTYNGNEIRLLAFWDKSDSQQTLVVASNGFIKKSAKIPSQEIQRALRIRARYFEEQK</sequence>
<evidence type="ECO:0000313" key="2">
    <source>
        <dbReference type="Proteomes" id="UP000198748"/>
    </source>
</evidence>